<dbReference type="EMBL" id="WPIK01000004">
    <property type="protein sequence ID" value="MVN21116.1"/>
    <property type="molecule type" value="Genomic_DNA"/>
</dbReference>
<keyword evidence="1" id="KW-0812">Transmembrane</keyword>
<keyword evidence="1" id="KW-0472">Membrane</keyword>
<dbReference type="AlphaFoldDB" id="A0A7K1SUV8"/>
<dbReference type="Gene3D" id="3.30.70.1070">
    <property type="entry name" value="Sporulation related repeat"/>
    <property type="match status" value="1"/>
</dbReference>
<dbReference type="Pfam" id="PF05036">
    <property type="entry name" value="SPOR"/>
    <property type="match status" value="1"/>
</dbReference>
<protein>
    <recommendedName>
        <fullName evidence="2">SPOR domain-containing protein</fullName>
    </recommendedName>
</protein>
<dbReference type="SUPFAM" id="SSF110997">
    <property type="entry name" value="Sporulation related repeat"/>
    <property type="match status" value="1"/>
</dbReference>
<dbReference type="RefSeq" id="WP_157565178.1">
    <property type="nucleotide sequence ID" value="NZ_WPIK01000004.1"/>
</dbReference>
<comment type="caution">
    <text evidence="3">The sequence shown here is derived from an EMBL/GenBank/DDBJ whole genome shotgun (WGS) entry which is preliminary data.</text>
</comment>
<feature type="transmembrane region" description="Helical" evidence="1">
    <location>
        <begin position="176"/>
        <end position="200"/>
    </location>
</feature>
<feature type="domain" description="SPOR" evidence="2">
    <location>
        <begin position="290"/>
        <end position="368"/>
    </location>
</feature>
<evidence type="ECO:0000313" key="3">
    <source>
        <dbReference type="EMBL" id="MVN21116.1"/>
    </source>
</evidence>
<dbReference type="PROSITE" id="PS51724">
    <property type="entry name" value="SPOR"/>
    <property type="match status" value="1"/>
</dbReference>
<evidence type="ECO:0000313" key="4">
    <source>
        <dbReference type="Proteomes" id="UP000462014"/>
    </source>
</evidence>
<keyword evidence="1" id="KW-1133">Transmembrane helix</keyword>
<name>A0A7K1SUV8_9SPHI</name>
<dbReference type="Proteomes" id="UP000462014">
    <property type="component" value="Unassembled WGS sequence"/>
</dbReference>
<organism evidence="3 4">
    <name type="scientific">Mucilaginibacter arboris</name>
    <dbReference type="NCBI Taxonomy" id="2682090"/>
    <lineage>
        <taxon>Bacteria</taxon>
        <taxon>Pseudomonadati</taxon>
        <taxon>Bacteroidota</taxon>
        <taxon>Sphingobacteriia</taxon>
        <taxon>Sphingobacteriales</taxon>
        <taxon>Sphingobacteriaceae</taxon>
        <taxon>Mucilaginibacter</taxon>
    </lineage>
</organism>
<gene>
    <name evidence="3" type="ORF">GO621_06165</name>
</gene>
<reference evidence="3 4" key="1">
    <citation type="submission" date="2019-12" db="EMBL/GenBank/DDBJ databases">
        <title>Mucilaginibacter sp. HMF7410 genome sequencing and assembly.</title>
        <authorList>
            <person name="Kang H."/>
            <person name="Cha I."/>
            <person name="Kim H."/>
            <person name="Joh K."/>
        </authorList>
    </citation>
    <scope>NUCLEOTIDE SEQUENCE [LARGE SCALE GENOMIC DNA]</scope>
    <source>
        <strain evidence="3 4">HMF7410</strain>
    </source>
</reference>
<dbReference type="InterPro" id="IPR007730">
    <property type="entry name" value="SPOR-like_dom"/>
</dbReference>
<dbReference type="GO" id="GO:0042834">
    <property type="term" value="F:peptidoglycan binding"/>
    <property type="evidence" value="ECO:0007669"/>
    <property type="project" value="InterPro"/>
</dbReference>
<accession>A0A7K1SUV8</accession>
<evidence type="ECO:0000256" key="1">
    <source>
        <dbReference type="SAM" id="Phobius"/>
    </source>
</evidence>
<dbReference type="Pfam" id="PF18174">
    <property type="entry name" value="HU-CCDC81_bac_1"/>
    <property type="match status" value="1"/>
</dbReference>
<dbReference type="InterPro" id="IPR036680">
    <property type="entry name" value="SPOR-like_sf"/>
</dbReference>
<keyword evidence="4" id="KW-1185">Reference proteome</keyword>
<evidence type="ECO:0000259" key="2">
    <source>
        <dbReference type="PROSITE" id="PS51724"/>
    </source>
</evidence>
<dbReference type="InterPro" id="IPR040495">
    <property type="entry name" value="HU-CCDC81_bac_1"/>
</dbReference>
<proteinExistence type="predicted"/>
<sequence>MDVAAYIKELLYQEHFVYVPGLGTFLTRKTASVYNQGQQLFYPPKNWIDFVEEEKKDDALENYMSGQKNISATAARYFIDKFVDQLKADALNRNLPVKEVLFPETGEAVSASLKEHTVFNRENFGLPPVNLPPVIKEEPIFTEKEAVTKQDYVENFYREFSKNLPEEEESNPQKSIGFWSAVFLLLTACILGCYALYLYYPDIYSRLINHNQPKEITVVQKPVLDTIQQKQTIKEDSSLTKNTTDTSANVTKTVTAKPSVTKKTVAVIKPAVKPLIKDTVSVAEAADPDLVEKSPYEIIGATFKTLKGAKTFLSQLKAKGMHHAKILKTSGKLKLITFGSFKDKEPAQAALEKLRARDPHSDAHIQHYTIK</sequence>